<organism evidence="1 2">
    <name type="scientific">Glycomyces tritici</name>
    <dbReference type="NCBI Taxonomy" id="2665176"/>
    <lineage>
        <taxon>Bacteria</taxon>
        <taxon>Bacillati</taxon>
        <taxon>Actinomycetota</taxon>
        <taxon>Actinomycetes</taxon>
        <taxon>Glycomycetales</taxon>
        <taxon>Glycomycetaceae</taxon>
        <taxon>Glycomyces</taxon>
    </lineage>
</organism>
<comment type="caution">
    <text evidence="1">The sequence shown here is derived from an EMBL/GenBank/DDBJ whole genome shotgun (WGS) entry which is preliminary data.</text>
</comment>
<dbReference type="RefSeq" id="WP_289957037.1">
    <property type="nucleotide sequence ID" value="NZ_JAUEMJ010000002.1"/>
</dbReference>
<dbReference type="EMBL" id="JAUEMJ010000002">
    <property type="protein sequence ID" value="MDN3239990.1"/>
    <property type="molecule type" value="Genomic_DNA"/>
</dbReference>
<gene>
    <name evidence="1" type="ORF">QWI33_09650</name>
</gene>
<name>A0ABT7YMZ2_9ACTN</name>
<proteinExistence type="predicted"/>
<evidence type="ECO:0000313" key="2">
    <source>
        <dbReference type="Proteomes" id="UP001171902"/>
    </source>
</evidence>
<evidence type="ECO:0000313" key="1">
    <source>
        <dbReference type="EMBL" id="MDN3239990.1"/>
    </source>
</evidence>
<reference evidence="1" key="1">
    <citation type="submission" date="2023-06" db="EMBL/GenBank/DDBJ databases">
        <title>Gycomyces niveus sp.nov., a novel actinomycete isolated from soil in Shouguang.</title>
        <authorList>
            <person name="Yang X."/>
            <person name="Zhao J."/>
        </authorList>
    </citation>
    <scope>NUCLEOTIDE SEQUENCE</scope>
    <source>
        <strain evidence="1">NEAU C2</strain>
    </source>
</reference>
<accession>A0ABT7YMZ2</accession>
<protein>
    <submittedName>
        <fullName evidence="1">Uncharacterized protein</fullName>
    </submittedName>
</protein>
<sequence length="169" mass="19192">METLRRAIEDYLYELDANLDLSMVAAHALTRGIDSPALAELAGLSRDTLYEIRELVPTVVEELSIDVGSLPEAVFRKAGEAARDYLAGDLGFRPAVRRVTELMFNRDYLDFDDRPDVGIDQFDDLWLLNEWIFAVDIGYERDGVYYFETSTDAEMYFKTVASALATQRT</sequence>
<dbReference type="Proteomes" id="UP001171902">
    <property type="component" value="Unassembled WGS sequence"/>
</dbReference>
<keyword evidence="2" id="KW-1185">Reference proteome</keyword>